<evidence type="ECO:0000313" key="2">
    <source>
        <dbReference type="Proteomes" id="UP000184073"/>
    </source>
</evidence>
<dbReference type="GeneID" id="63727629"/>
<dbReference type="VEuPathDB" id="FungiDB:ASPVEDRAFT_402863"/>
<dbReference type="RefSeq" id="XP_040674331.1">
    <property type="nucleotide sequence ID" value="XM_040812118.1"/>
</dbReference>
<organism evidence="1 2">
    <name type="scientific">Aspergillus versicolor CBS 583.65</name>
    <dbReference type="NCBI Taxonomy" id="1036611"/>
    <lineage>
        <taxon>Eukaryota</taxon>
        <taxon>Fungi</taxon>
        <taxon>Dikarya</taxon>
        <taxon>Ascomycota</taxon>
        <taxon>Pezizomycotina</taxon>
        <taxon>Eurotiomycetes</taxon>
        <taxon>Eurotiomycetidae</taxon>
        <taxon>Eurotiales</taxon>
        <taxon>Aspergillaceae</taxon>
        <taxon>Aspergillus</taxon>
        <taxon>Aspergillus subgen. Nidulantes</taxon>
    </lineage>
</organism>
<evidence type="ECO:0000313" key="1">
    <source>
        <dbReference type="EMBL" id="OJJ08569.1"/>
    </source>
</evidence>
<dbReference type="Proteomes" id="UP000184073">
    <property type="component" value="Unassembled WGS sequence"/>
</dbReference>
<keyword evidence="2" id="KW-1185">Reference proteome</keyword>
<proteinExistence type="predicted"/>
<protein>
    <submittedName>
        <fullName evidence="1">Uncharacterized protein</fullName>
    </submittedName>
</protein>
<name>A0A1L9Q4B1_ASPVE</name>
<dbReference type="AlphaFoldDB" id="A0A1L9Q4B1"/>
<reference evidence="2" key="1">
    <citation type="journal article" date="2017" name="Genome Biol.">
        <title>Comparative genomics reveals high biological diversity and specific adaptations in the industrially and medically important fungal genus Aspergillus.</title>
        <authorList>
            <person name="de Vries R.P."/>
            <person name="Riley R."/>
            <person name="Wiebenga A."/>
            <person name="Aguilar-Osorio G."/>
            <person name="Amillis S."/>
            <person name="Uchima C.A."/>
            <person name="Anderluh G."/>
            <person name="Asadollahi M."/>
            <person name="Askin M."/>
            <person name="Barry K."/>
            <person name="Battaglia E."/>
            <person name="Bayram O."/>
            <person name="Benocci T."/>
            <person name="Braus-Stromeyer S.A."/>
            <person name="Caldana C."/>
            <person name="Canovas D."/>
            <person name="Cerqueira G.C."/>
            <person name="Chen F."/>
            <person name="Chen W."/>
            <person name="Choi C."/>
            <person name="Clum A."/>
            <person name="Dos Santos R.A."/>
            <person name="Damasio A.R."/>
            <person name="Diallinas G."/>
            <person name="Emri T."/>
            <person name="Fekete E."/>
            <person name="Flipphi M."/>
            <person name="Freyberg S."/>
            <person name="Gallo A."/>
            <person name="Gournas C."/>
            <person name="Habgood R."/>
            <person name="Hainaut M."/>
            <person name="Harispe M.L."/>
            <person name="Henrissat B."/>
            <person name="Hilden K.S."/>
            <person name="Hope R."/>
            <person name="Hossain A."/>
            <person name="Karabika E."/>
            <person name="Karaffa L."/>
            <person name="Karanyi Z."/>
            <person name="Krasevec N."/>
            <person name="Kuo A."/>
            <person name="Kusch H."/>
            <person name="LaButti K."/>
            <person name="Lagendijk E.L."/>
            <person name="Lapidus A."/>
            <person name="Levasseur A."/>
            <person name="Lindquist E."/>
            <person name="Lipzen A."/>
            <person name="Logrieco A.F."/>
            <person name="MacCabe A."/>
            <person name="Maekelae M.R."/>
            <person name="Malavazi I."/>
            <person name="Melin P."/>
            <person name="Meyer V."/>
            <person name="Mielnichuk N."/>
            <person name="Miskei M."/>
            <person name="Molnar A.P."/>
            <person name="Mule G."/>
            <person name="Ngan C.Y."/>
            <person name="Orejas M."/>
            <person name="Orosz E."/>
            <person name="Ouedraogo J.P."/>
            <person name="Overkamp K.M."/>
            <person name="Park H.-S."/>
            <person name="Perrone G."/>
            <person name="Piumi F."/>
            <person name="Punt P.J."/>
            <person name="Ram A.F."/>
            <person name="Ramon A."/>
            <person name="Rauscher S."/>
            <person name="Record E."/>
            <person name="Riano-Pachon D.M."/>
            <person name="Robert V."/>
            <person name="Roehrig J."/>
            <person name="Ruller R."/>
            <person name="Salamov A."/>
            <person name="Salih N.S."/>
            <person name="Samson R.A."/>
            <person name="Sandor E."/>
            <person name="Sanguinetti M."/>
            <person name="Schuetze T."/>
            <person name="Sepcic K."/>
            <person name="Shelest E."/>
            <person name="Sherlock G."/>
            <person name="Sophianopoulou V."/>
            <person name="Squina F.M."/>
            <person name="Sun H."/>
            <person name="Susca A."/>
            <person name="Todd R.B."/>
            <person name="Tsang A."/>
            <person name="Unkles S.E."/>
            <person name="van de Wiele N."/>
            <person name="van Rossen-Uffink D."/>
            <person name="Oliveira J.V."/>
            <person name="Vesth T.C."/>
            <person name="Visser J."/>
            <person name="Yu J.-H."/>
            <person name="Zhou M."/>
            <person name="Andersen M.R."/>
            <person name="Archer D.B."/>
            <person name="Baker S.E."/>
            <person name="Benoit I."/>
            <person name="Brakhage A.A."/>
            <person name="Braus G.H."/>
            <person name="Fischer R."/>
            <person name="Frisvad J.C."/>
            <person name="Goldman G.H."/>
            <person name="Houbraken J."/>
            <person name="Oakley B."/>
            <person name="Pocsi I."/>
            <person name="Scazzocchio C."/>
            <person name="Seiboth B."/>
            <person name="vanKuyk P.A."/>
            <person name="Wortman J."/>
            <person name="Dyer P.S."/>
            <person name="Grigoriev I.V."/>
        </authorList>
    </citation>
    <scope>NUCLEOTIDE SEQUENCE [LARGE SCALE GENOMIC DNA]</scope>
    <source>
        <strain evidence="2">CBS 583.65</strain>
    </source>
</reference>
<gene>
    <name evidence="1" type="ORF">ASPVEDRAFT_402863</name>
</gene>
<sequence length="327" mass="36796">MKSSRLVVYSPIEEKRLWDYPYDSHIPCPNSPSVTVPVPFGPVALGQSYAYCVSTEAHSGWALMAYDFRTGKEVYCISKGVQWFRSANAWLAEGRPVPERLVQLVEVNGEELLIWMSEPKLTETTVEIIRGRDGQPVYSLEYSSSWKLNCLADPLTNQVALIWYKPAERAANSGRSITLIRTFSYQPGQPFTLSPLIAVERKTPCSEYETLQPFTMTDIEVVTLASEKRGKFTIARSCLLQVDSQRIRNLAFQAAIELFTHAPRHIRCYTTDSPRTVTVSESGSSLPPGSQNSNTLSVDTVPTPAVYWLDHARLVVQTMNYTRVVQF</sequence>
<accession>A0A1L9Q4B1</accession>
<dbReference type="EMBL" id="KV878140">
    <property type="protein sequence ID" value="OJJ08569.1"/>
    <property type="molecule type" value="Genomic_DNA"/>
</dbReference>
<dbReference type="OrthoDB" id="10362567at2759"/>